<name>A0A815P3U0_9BILA</name>
<dbReference type="EMBL" id="CAJOAZ010007407">
    <property type="protein sequence ID" value="CAF4162042.1"/>
    <property type="molecule type" value="Genomic_DNA"/>
</dbReference>
<evidence type="ECO:0000313" key="2">
    <source>
        <dbReference type="EMBL" id="CAF4162042.1"/>
    </source>
</evidence>
<comment type="caution">
    <text evidence="1">The sequence shown here is derived from an EMBL/GenBank/DDBJ whole genome shotgun (WGS) entry which is preliminary data.</text>
</comment>
<accession>A0A815P3U0</accession>
<proteinExistence type="predicted"/>
<dbReference type="Proteomes" id="UP000663845">
    <property type="component" value="Unassembled WGS sequence"/>
</dbReference>
<organism evidence="1 3">
    <name type="scientific">Adineta steineri</name>
    <dbReference type="NCBI Taxonomy" id="433720"/>
    <lineage>
        <taxon>Eukaryota</taxon>
        <taxon>Metazoa</taxon>
        <taxon>Spiralia</taxon>
        <taxon>Gnathifera</taxon>
        <taxon>Rotifera</taxon>
        <taxon>Eurotatoria</taxon>
        <taxon>Bdelloidea</taxon>
        <taxon>Adinetida</taxon>
        <taxon>Adinetidae</taxon>
        <taxon>Adineta</taxon>
    </lineage>
</organism>
<dbReference type="Proteomes" id="UP000663844">
    <property type="component" value="Unassembled WGS sequence"/>
</dbReference>
<gene>
    <name evidence="1" type="ORF">JYZ213_LOCUS40278</name>
    <name evidence="2" type="ORF">OXD698_LOCUS38667</name>
</gene>
<dbReference type="AlphaFoldDB" id="A0A815P3U0"/>
<protein>
    <submittedName>
        <fullName evidence="1">Uncharacterized protein</fullName>
    </submittedName>
</protein>
<dbReference type="EMBL" id="CAJNOG010001442">
    <property type="protein sequence ID" value="CAF1443785.1"/>
    <property type="molecule type" value="Genomic_DNA"/>
</dbReference>
<sequence length="67" mass="8187">MNRTQQLFELIREYKHNISSKEYHIVLATHIAMVSREFSLKDEQVEENFKIQYVNKDDKLMGNHDFW</sequence>
<evidence type="ECO:0000313" key="1">
    <source>
        <dbReference type="EMBL" id="CAF1443785.1"/>
    </source>
</evidence>
<evidence type="ECO:0000313" key="3">
    <source>
        <dbReference type="Proteomes" id="UP000663845"/>
    </source>
</evidence>
<reference evidence="1" key="1">
    <citation type="submission" date="2021-02" db="EMBL/GenBank/DDBJ databases">
        <authorList>
            <person name="Nowell W R."/>
        </authorList>
    </citation>
    <scope>NUCLEOTIDE SEQUENCE</scope>
</reference>